<sequence>MSIEKNNVAKGDVEAEMRIEKNNVAKGDVEAEAEAEENNVAKAWSPAGSNMDGPYSFLSLLLMSRILLYDLCVLLRL</sequence>
<accession>A0A5P1FBP8</accession>
<evidence type="ECO:0000313" key="2">
    <source>
        <dbReference type="Proteomes" id="UP000243459"/>
    </source>
</evidence>
<keyword evidence="2" id="KW-1185">Reference proteome</keyword>
<name>A0A5P1FBP8_ASPOF</name>
<protein>
    <submittedName>
        <fullName evidence="1">Uncharacterized protein</fullName>
    </submittedName>
</protein>
<gene>
    <name evidence="1" type="ORF">A4U43_C03F17110</name>
</gene>
<organism evidence="1 2">
    <name type="scientific">Asparagus officinalis</name>
    <name type="common">Garden asparagus</name>
    <dbReference type="NCBI Taxonomy" id="4686"/>
    <lineage>
        <taxon>Eukaryota</taxon>
        <taxon>Viridiplantae</taxon>
        <taxon>Streptophyta</taxon>
        <taxon>Embryophyta</taxon>
        <taxon>Tracheophyta</taxon>
        <taxon>Spermatophyta</taxon>
        <taxon>Magnoliopsida</taxon>
        <taxon>Liliopsida</taxon>
        <taxon>Asparagales</taxon>
        <taxon>Asparagaceae</taxon>
        <taxon>Asparagoideae</taxon>
        <taxon>Asparagus</taxon>
    </lineage>
</organism>
<evidence type="ECO:0000313" key="1">
    <source>
        <dbReference type="EMBL" id="ONK75464.1"/>
    </source>
</evidence>
<dbReference type="AlphaFoldDB" id="A0A5P1FBP8"/>
<dbReference type="Proteomes" id="UP000243459">
    <property type="component" value="Chromosome 3"/>
</dbReference>
<dbReference type="Gramene" id="ONK75464">
    <property type="protein sequence ID" value="ONK75464"/>
    <property type="gene ID" value="A4U43_C03F17110"/>
</dbReference>
<dbReference type="EMBL" id="CM007383">
    <property type="protein sequence ID" value="ONK75464.1"/>
    <property type="molecule type" value="Genomic_DNA"/>
</dbReference>
<proteinExistence type="predicted"/>
<reference evidence="2" key="1">
    <citation type="journal article" date="2017" name="Nat. Commun.">
        <title>The asparagus genome sheds light on the origin and evolution of a young Y chromosome.</title>
        <authorList>
            <person name="Harkess A."/>
            <person name="Zhou J."/>
            <person name="Xu C."/>
            <person name="Bowers J.E."/>
            <person name="Van der Hulst R."/>
            <person name="Ayyampalayam S."/>
            <person name="Mercati F."/>
            <person name="Riccardi P."/>
            <person name="McKain M.R."/>
            <person name="Kakrana A."/>
            <person name="Tang H."/>
            <person name="Ray J."/>
            <person name="Groenendijk J."/>
            <person name="Arikit S."/>
            <person name="Mathioni S.M."/>
            <person name="Nakano M."/>
            <person name="Shan H."/>
            <person name="Telgmann-Rauber A."/>
            <person name="Kanno A."/>
            <person name="Yue Z."/>
            <person name="Chen H."/>
            <person name="Li W."/>
            <person name="Chen Y."/>
            <person name="Xu X."/>
            <person name="Zhang Y."/>
            <person name="Luo S."/>
            <person name="Chen H."/>
            <person name="Gao J."/>
            <person name="Mao Z."/>
            <person name="Pires J.C."/>
            <person name="Luo M."/>
            <person name="Kudrna D."/>
            <person name="Wing R.A."/>
            <person name="Meyers B.C."/>
            <person name="Yi K."/>
            <person name="Kong H."/>
            <person name="Lavrijsen P."/>
            <person name="Sunseri F."/>
            <person name="Falavigna A."/>
            <person name="Ye Y."/>
            <person name="Leebens-Mack J.H."/>
            <person name="Chen G."/>
        </authorList>
    </citation>
    <scope>NUCLEOTIDE SEQUENCE [LARGE SCALE GENOMIC DNA]</scope>
    <source>
        <strain evidence="2">cv. DH0086</strain>
    </source>
</reference>